<gene>
    <name evidence="2" type="primary">LOC113474186</name>
</gene>
<reference evidence="2" key="4">
    <citation type="submission" date="2025-09" db="UniProtKB">
        <authorList>
            <consortium name="Ensembl"/>
        </authorList>
    </citation>
    <scope>IDENTIFICATION</scope>
</reference>
<feature type="transmembrane region" description="Helical" evidence="1">
    <location>
        <begin position="58"/>
        <end position="78"/>
    </location>
</feature>
<organism evidence="2 3">
    <name type="scientific">Ciona intestinalis</name>
    <name type="common">Transparent sea squirt</name>
    <name type="synonym">Ascidia intestinalis</name>
    <dbReference type="NCBI Taxonomy" id="7719"/>
    <lineage>
        <taxon>Eukaryota</taxon>
        <taxon>Metazoa</taxon>
        <taxon>Chordata</taxon>
        <taxon>Tunicata</taxon>
        <taxon>Ascidiacea</taxon>
        <taxon>Phlebobranchia</taxon>
        <taxon>Cionidae</taxon>
        <taxon>Ciona</taxon>
    </lineage>
</organism>
<reference evidence="3" key="1">
    <citation type="journal article" date="2002" name="Science">
        <title>The draft genome of Ciona intestinalis: insights into chordate and vertebrate origins.</title>
        <authorList>
            <person name="Dehal P."/>
            <person name="Satou Y."/>
            <person name="Campbell R.K."/>
            <person name="Chapman J."/>
            <person name="Degnan B."/>
            <person name="De Tomaso A."/>
            <person name="Davidson B."/>
            <person name="Di Gregorio A."/>
            <person name="Gelpke M."/>
            <person name="Goodstein D.M."/>
            <person name="Harafuji N."/>
            <person name="Hastings K.E."/>
            <person name="Ho I."/>
            <person name="Hotta K."/>
            <person name="Huang W."/>
            <person name="Kawashima T."/>
            <person name="Lemaire P."/>
            <person name="Martinez D."/>
            <person name="Meinertzhagen I.A."/>
            <person name="Necula S."/>
            <person name="Nonaka M."/>
            <person name="Putnam N."/>
            <person name="Rash S."/>
            <person name="Saiga H."/>
            <person name="Satake M."/>
            <person name="Terry A."/>
            <person name="Yamada L."/>
            <person name="Wang H.G."/>
            <person name="Awazu S."/>
            <person name="Azumi K."/>
            <person name="Boore J."/>
            <person name="Branno M."/>
            <person name="Chin-Bow S."/>
            <person name="DeSantis R."/>
            <person name="Doyle S."/>
            <person name="Francino P."/>
            <person name="Keys D.N."/>
            <person name="Haga S."/>
            <person name="Hayashi H."/>
            <person name="Hino K."/>
            <person name="Imai K.S."/>
            <person name="Inaba K."/>
            <person name="Kano S."/>
            <person name="Kobayashi K."/>
            <person name="Kobayashi M."/>
            <person name="Lee B.I."/>
            <person name="Makabe K.W."/>
            <person name="Manohar C."/>
            <person name="Matassi G."/>
            <person name="Medina M."/>
            <person name="Mochizuki Y."/>
            <person name="Mount S."/>
            <person name="Morishita T."/>
            <person name="Miura S."/>
            <person name="Nakayama A."/>
            <person name="Nishizaka S."/>
            <person name="Nomoto H."/>
            <person name="Ohta F."/>
            <person name="Oishi K."/>
            <person name="Rigoutsos I."/>
            <person name="Sano M."/>
            <person name="Sasaki A."/>
            <person name="Sasakura Y."/>
            <person name="Shoguchi E."/>
            <person name="Shin-i T."/>
            <person name="Spagnuolo A."/>
            <person name="Stainier D."/>
            <person name="Suzuki M.M."/>
            <person name="Tassy O."/>
            <person name="Takatori N."/>
            <person name="Tokuoka M."/>
            <person name="Yagi K."/>
            <person name="Yoshizaki F."/>
            <person name="Wada S."/>
            <person name="Zhang C."/>
            <person name="Hyatt P.D."/>
            <person name="Larimer F."/>
            <person name="Detter C."/>
            <person name="Doggett N."/>
            <person name="Glavina T."/>
            <person name="Hawkins T."/>
            <person name="Richardson P."/>
            <person name="Lucas S."/>
            <person name="Kohara Y."/>
            <person name="Levine M."/>
            <person name="Satoh N."/>
            <person name="Rokhsar D.S."/>
        </authorList>
    </citation>
    <scope>NUCLEOTIDE SEQUENCE [LARGE SCALE GENOMIC DNA]</scope>
</reference>
<dbReference type="Proteomes" id="UP000008144">
    <property type="component" value="Chromosome 4"/>
</dbReference>
<dbReference type="KEGG" id="cin:113474186"/>
<dbReference type="GeneID" id="113474186"/>
<feature type="transmembrane region" description="Helical" evidence="1">
    <location>
        <begin position="90"/>
        <end position="111"/>
    </location>
</feature>
<dbReference type="OrthoDB" id="6017175at2759"/>
<dbReference type="HOGENOM" id="CLU_1488524_0_0_1"/>
<feature type="transmembrane region" description="Helical" evidence="1">
    <location>
        <begin position="25"/>
        <end position="46"/>
    </location>
</feature>
<feature type="transmembrane region" description="Helical" evidence="1">
    <location>
        <begin position="123"/>
        <end position="150"/>
    </location>
</feature>
<evidence type="ECO:0000313" key="2">
    <source>
        <dbReference type="Ensembl" id="ENSCINP00000031235.1"/>
    </source>
</evidence>
<keyword evidence="3" id="KW-1185">Reference proteome</keyword>
<dbReference type="OMA" id="CGQHLFD"/>
<reference evidence="2" key="3">
    <citation type="submission" date="2025-08" db="UniProtKB">
        <authorList>
            <consortium name="Ensembl"/>
        </authorList>
    </citation>
    <scope>IDENTIFICATION</scope>
</reference>
<dbReference type="InParanoid" id="H2XNK2"/>
<keyword evidence="1" id="KW-1133">Transmembrane helix</keyword>
<protein>
    <submittedName>
        <fullName evidence="2">Uncharacterized LOC113474186</fullName>
    </submittedName>
</protein>
<dbReference type="AlphaFoldDB" id="H2XNK2"/>
<dbReference type="Ensembl" id="ENSCINT00000035155.1">
    <property type="protein sequence ID" value="ENSCINP00000031235.1"/>
    <property type="gene ID" value="ENSCING00000019798.1"/>
</dbReference>
<reference evidence="2" key="2">
    <citation type="journal article" date="2008" name="Genome Biol.">
        <title>Improved genome assembly and evidence-based global gene model set for the chordate Ciona intestinalis: new insight into intron and operon populations.</title>
        <authorList>
            <person name="Satou Y."/>
            <person name="Mineta K."/>
            <person name="Ogasawara M."/>
            <person name="Sasakura Y."/>
            <person name="Shoguchi E."/>
            <person name="Ueno K."/>
            <person name="Yamada L."/>
            <person name="Matsumoto J."/>
            <person name="Wasserscheid J."/>
            <person name="Dewar K."/>
            <person name="Wiley G.B."/>
            <person name="Macmil S.L."/>
            <person name="Roe B.A."/>
            <person name="Zeller R.W."/>
            <person name="Hastings K.E."/>
            <person name="Lemaire P."/>
            <person name="Lindquist E."/>
            <person name="Endo T."/>
            <person name="Hotta K."/>
            <person name="Inaba K."/>
        </authorList>
    </citation>
    <scope>NUCLEOTIDE SEQUENCE [LARGE SCALE GENOMIC DNA]</scope>
    <source>
        <strain evidence="2">wild type</strain>
    </source>
</reference>
<proteinExistence type="predicted"/>
<evidence type="ECO:0000313" key="3">
    <source>
        <dbReference type="Proteomes" id="UP000008144"/>
    </source>
</evidence>
<sequence>MWWYFYAHSMFHLTKWFPKDNRIKFRILLLLISIVLLVPEFIVLYLPKTSRACNLPLLNLLVASTVFLFFAIGFALLFSVMEPIPRLIKIAFHAFGVGSLILGVLTAVYTFQASSCEYSTPELYYWCYTSAVISLITCGYFALVLPFWILNEAKPLSVLNWRHRTGFCYEPVACCSCVWHI</sequence>
<keyword evidence="1" id="KW-0472">Membrane</keyword>
<keyword evidence="1" id="KW-0812">Transmembrane</keyword>
<name>H2XNK2_CIOIN</name>
<dbReference type="RefSeq" id="XP_026689924.1">
    <property type="nucleotide sequence ID" value="XM_026834123.1"/>
</dbReference>
<evidence type="ECO:0000256" key="1">
    <source>
        <dbReference type="SAM" id="Phobius"/>
    </source>
</evidence>
<accession>H2XNK2</accession>
<dbReference type="EMBL" id="EAAA01001987">
    <property type="status" value="NOT_ANNOTATED_CDS"/>
    <property type="molecule type" value="Genomic_DNA"/>
</dbReference>